<proteinExistence type="predicted"/>
<evidence type="ECO:0000313" key="1">
    <source>
        <dbReference type="EMBL" id="GBP41749.1"/>
    </source>
</evidence>
<protein>
    <submittedName>
        <fullName evidence="1">Uncharacterized protein</fullName>
    </submittedName>
</protein>
<sequence>MSLLVDVPKAGFGNTNTGNVSRRFSVILRQHLELPGRFRFDKRLRTLLEVISSGHRIDTDKLSTFCKETSEIYVRLYGWYPMTPTLHKLLVHGPTIIKHAIIPIGQLSEEAAEAKQTLSAIPY</sequence>
<organism evidence="1 2">
    <name type="scientific">Eumeta variegata</name>
    <name type="common">Bagworm moth</name>
    <name type="synonym">Eumeta japonica</name>
    <dbReference type="NCBI Taxonomy" id="151549"/>
    <lineage>
        <taxon>Eukaryota</taxon>
        <taxon>Metazoa</taxon>
        <taxon>Ecdysozoa</taxon>
        <taxon>Arthropoda</taxon>
        <taxon>Hexapoda</taxon>
        <taxon>Insecta</taxon>
        <taxon>Pterygota</taxon>
        <taxon>Neoptera</taxon>
        <taxon>Endopterygota</taxon>
        <taxon>Lepidoptera</taxon>
        <taxon>Glossata</taxon>
        <taxon>Ditrysia</taxon>
        <taxon>Tineoidea</taxon>
        <taxon>Psychidae</taxon>
        <taxon>Oiketicinae</taxon>
        <taxon>Eumeta</taxon>
    </lineage>
</organism>
<gene>
    <name evidence="1" type="ORF">EVAR_33740_1</name>
</gene>
<keyword evidence="2" id="KW-1185">Reference proteome</keyword>
<dbReference type="EMBL" id="BGZK01000405">
    <property type="protein sequence ID" value="GBP41749.1"/>
    <property type="molecule type" value="Genomic_DNA"/>
</dbReference>
<name>A0A4C1VUB3_EUMVA</name>
<accession>A0A4C1VUB3</accession>
<reference evidence="1 2" key="1">
    <citation type="journal article" date="2019" name="Commun. Biol.">
        <title>The bagworm genome reveals a unique fibroin gene that provides high tensile strength.</title>
        <authorList>
            <person name="Kono N."/>
            <person name="Nakamura H."/>
            <person name="Ohtoshi R."/>
            <person name="Tomita M."/>
            <person name="Numata K."/>
            <person name="Arakawa K."/>
        </authorList>
    </citation>
    <scope>NUCLEOTIDE SEQUENCE [LARGE SCALE GENOMIC DNA]</scope>
</reference>
<dbReference type="OrthoDB" id="8193306at2759"/>
<comment type="caution">
    <text evidence="1">The sequence shown here is derived from an EMBL/GenBank/DDBJ whole genome shotgun (WGS) entry which is preliminary data.</text>
</comment>
<evidence type="ECO:0000313" key="2">
    <source>
        <dbReference type="Proteomes" id="UP000299102"/>
    </source>
</evidence>
<dbReference type="Proteomes" id="UP000299102">
    <property type="component" value="Unassembled WGS sequence"/>
</dbReference>
<dbReference type="AlphaFoldDB" id="A0A4C1VUB3"/>